<comment type="caution">
    <text evidence="1">The sequence shown here is derived from an EMBL/GenBank/DDBJ whole genome shotgun (WGS) entry which is preliminary data.</text>
</comment>
<evidence type="ECO:0000313" key="2">
    <source>
        <dbReference type="Proteomes" id="UP001549031"/>
    </source>
</evidence>
<proteinExistence type="predicted"/>
<protein>
    <submittedName>
        <fullName evidence="1">Uncharacterized protein</fullName>
    </submittedName>
</protein>
<dbReference type="Proteomes" id="UP001549031">
    <property type="component" value="Unassembled WGS sequence"/>
</dbReference>
<dbReference type="EMBL" id="JBEPLJ010000014">
    <property type="protein sequence ID" value="MET3587506.1"/>
    <property type="molecule type" value="Genomic_DNA"/>
</dbReference>
<name>A0ABV2HAE7_9HYPH</name>
<accession>A0ABV2HAE7</accession>
<keyword evidence="2" id="KW-1185">Reference proteome</keyword>
<organism evidence="1 2">
    <name type="scientific">Pseudorhizobium tarimense</name>
    <dbReference type="NCBI Taxonomy" id="1079109"/>
    <lineage>
        <taxon>Bacteria</taxon>
        <taxon>Pseudomonadati</taxon>
        <taxon>Pseudomonadota</taxon>
        <taxon>Alphaproteobacteria</taxon>
        <taxon>Hyphomicrobiales</taxon>
        <taxon>Rhizobiaceae</taxon>
        <taxon>Rhizobium/Agrobacterium group</taxon>
        <taxon>Pseudorhizobium</taxon>
    </lineage>
</organism>
<reference evidence="1 2" key="1">
    <citation type="submission" date="2024-06" db="EMBL/GenBank/DDBJ databases">
        <title>Genomic Encyclopedia of Type Strains, Phase IV (KMG-IV): sequencing the most valuable type-strain genomes for metagenomic binning, comparative biology and taxonomic classification.</title>
        <authorList>
            <person name="Goeker M."/>
        </authorList>
    </citation>
    <scope>NUCLEOTIDE SEQUENCE [LARGE SCALE GENOMIC DNA]</scope>
    <source>
        <strain evidence="1 2">DSM 105042</strain>
    </source>
</reference>
<evidence type="ECO:0000313" key="1">
    <source>
        <dbReference type="EMBL" id="MET3587506.1"/>
    </source>
</evidence>
<gene>
    <name evidence="1" type="ORF">ABID21_003631</name>
</gene>
<sequence>MRTTVTADGSLVTVAGPGSRSAADIRCKWVAAIPALPTSRSGGGAA</sequence>